<name>A0A550BV81_9AGAR</name>
<dbReference type="AlphaFoldDB" id="A0A550BV81"/>
<reference evidence="3 4" key="1">
    <citation type="journal article" date="2019" name="New Phytol.">
        <title>Comparative genomics reveals unique wood-decay strategies and fruiting body development in the Schizophyllaceae.</title>
        <authorList>
            <person name="Almasi E."/>
            <person name="Sahu N."/>
            <person name="Krizsan K."/>
            <person name="Balint B."/>
            <person name="Kovacs G.M."/>
            <person name="Kiss B."/>
            <person name="Cseklye J."/>
            <person name="Drula E."/>
            <person name="Henrissat B."/>
            <person name="Nagy I."/>
            <person name="Chovatia M."/>
            <person name="Adam C."/>
            <person name="LaButti K."/>
            <person name="Lipzen A."/>
            <person name="Riley R."/>
            <person name="Grigoriev I.V."/>
            <person name="Nagy L.G."/>
        </authorList>
    </citation>
    <scope>NUCLEOTIDE SEQUENCE [LARGE SCALE GENOMIC DNA]</scope>
    <source>
        <strain evidence="3 4">NL-1724</strain>
    </source>
</reference>
<evidence type="ECO:0000313" key="3">
    <source>
        <dbReference type="EMBL" id="TRM56438.1"/>
    </source>
</evidence>
<evidence type="ECO:0000259" key="2">
    <source>
        <dbReference type="PROSITE" id="PS00028"/>
    </source>
</evidence>
<evidence type="ECO:0000256" key="1">
    <source>
        <dbReference type="SAM" id="MobiDB-lite"/>
    </source>
</evidence>
<dbReference type="PROSITE" id="PS00028">
    <property type="entry name" value="ZINC_FINGER_C2H2_1"/>
    <property type="match status" value="1"/>
</dbReference>
<protein>
    <recommendedName>
        <fullName evidence="2">C2H2-type domain-containing protein</fullName>
    </recommendedName>
</protein>
<feature type="region of interest" description="Disordered" evidence="1">
    <location>
        <begin position="1"/>
        <end position="36"/>
    </location>
</feature>
<evidence type="ECO:0000313" key="4">
    <source>
        <dbReference type="Proteomes" id="UP000320762"/>
    </source>
</evidence>
<organism evidence="3 4">
    <name type="scientific">Schizophyllum amplum</name>
    <dbReference type="NCBI Taxonomy" id="97359"/>
    <lineage>
        <taxon>Eukaryota</taxon>
        <taxon>Fungi</taxon>
        <taxon>Dikarya</taxon>
        <taxon>Basidiomycota</taxon>
        <taxon>Agaricomycotina</taxon>
        <taxon>Agaricomycetes</taxon>
        <taxon>Agaricomycetidae</taxon>
        <taxon>Agaricales</taxon>
        <taxon>Schizophyllaceae</taxon>
        <taxon>Schizophyllum</taxon>
    </lineage>
</organism>
<proteinExistence type="predicted"/>
<sequence length="348" mass="37181">MQPTSHPEPRRSIRQNTTGERPPTSTLSPRAGLDPTVNIPSTADFRSAANLPFTGNSNLDQTLAMSPYALQGSNPAAHSDYMSNRYMNTDLMVNDFSSFFSSADALGSLSLGQTAVCDQSSDMPHDAATFGHAGATSGQLVDTQGGAFLNQPMDIAPFDPSWLAESPAPGALQHGESSGSLTEVPENMAPITVAPTGQPAYGGLGFDALLASMNWPSNGLAHESYGPGMSHSTSTMYPSGEARPLPKTDAQPSPSVAAQLAPAAEHRASLGRTAAQNAAIQRRRDAEPQFKCERFFAEHYERHNNLHAHKCSACELCFNTKGDRTRHVKSVHGSVTNDNDFPEYHLLN</sequence>
<feature type="region of interest" description="Disordered" evidence="1">
    <location>
        <begin position="227"/>
        <end position="253"/>
    </location>
</feature>
<dbReference type="EMBL" id="VDMD01000069">
    <property type="protein sequence ID" value="TRM56438.1"/>
    <property type="molecule type" value="Genomic_DNA"/>
</dbReference>
<comment type="caution">
    <text evidence="3">The sequence shown here is derived from an EMBL/GenBank/DDBJ whole genome shotgun (WGS) entry which is preliminary data.</text>
</comment>
<dbReference type="InterPro" id="IPR013087">
    <property type="entry name" value="Znf_C2H2_type"/>
</dbReference>
<accession>A0A550BV81</accession>
<feature type="domain" description="C2H2-type" evidence="2">
    <location>
        <begin position="311"/>
        <end position="332"/>
    </location>
</feature>
<feature type="compositionally biased region" description="Polar residues" evidence="1">
    <location>
        <begin position="14"/>
        <end position="28"/>
    </location>
</feature>
<dbReference type="Proteomes" id="UP000320762">
    <property type="component" value="Unassembled WGS sequence"/>
</dbReference>
<dbReference type="OrthoDB" id="7862877at2759"/>
<keyword evidence="4" id="KW-1185">Reference proteome</keyword>
<gene>
    <name evidence="3" type="ORF">BD626DRAFT_541292</name>
</gene>